<sequence length="195" mass="21114">MSFRLRIPSLVVTFTLLLAGQAAVAESPEPEQSFQTCGLITAELFTLAQLMMKGATADDLIEVLPKTVKSTPQVIRTLEARMTAQGAESVLLSIHQDYARCARRVYQTFGLPPKGSAEYGYQVCAGESRIRTEIIMAARMGATADDVLPQLPETHHELARELIDTVAGKGALAALDHSATLLKRCMNRVAGARSE</sequence>
<gene>
    <name evidence="2" type="ORF">AAIA72_01425</name>
</gene>
<evidence type="ECO:0000256" key="1">
    <source>
        <dbReference type="SAM" id="SignalP"/>
    </source>
</evidence>
<keyword evidence="1" id="KW-0732">Signal</keyword>
<organism evidence="2">
    <name type="scientific">Thermohahella caldifontis</name>
    <dbReference type="NCBI Taxonomy" id="3142973"/>
    <lineage>
        <taxon>Bacteria</taxon>
        <taxon>Pseudomonadati</taxon>
        <taxon>Pseudomonadota</taxon>
        <taxon>Gammaproteobacteria</taxon>
        <taxon>Oceanospirillales</taxon>
        <taxon>Hahellaceae</taxon>
        <taxon>Thermohahella</taxon>
    </lineage>
</organism>
<accession>A0AB39UXA8</accession>
<feature type="chain" id="PRO_5044337700" description="Secreted protein" evidence="1">
    <location>
        <begin position="26"/>
        <end position="195"/>
    </location>
</feature>
<protein>
    <recommendedName>
        <fullName evidence="3">Secreted protein</fullName>
    </recommendedName>
</protein>
<proteinExistence type="predicted"/>
<name>A0AB39UXA8_9GAMM</name>
<dbReference type="EMBL" id="CP154858">
    <property type="protein sequence ID" value="XDT72672.1"/>
    <property type="molecule type" value="Genomic_DNA"/>
</dbReference>
<dbReference type="RefSeq" id="WP_369601676.1">
    <property type="nucleotide sequence ID" value="NZ_CP154858.1"/>
</dbReference>
<evidence type="ECO:0000313" key="2">
    <source>
        <dbReference type="EMBL" id="XDT72672.1"/>
    </source>
</evidence>
<feature type="signal peptide" evidence="1">
    <location>
        <begin position="1"/>
        <end position="25"/>
    </location>
</feature>
<dbReference type="KEGG" id="tcd:AAIA72_01425"/>
<evidence type="ECO:0008006" key="3">
    <source>
        <dbReference type="Google" id="ProtNLM"/>
    </source>
</evidence>
<dbReference type="AlphaFoldDB" id="A0AB39UXA8"/>
<reference evidence="2" key="1">
    <citation type="submission" date="2024-05" db="EMBL/GenBank/DDBJ databases">
        <title>Genome sequencing of novel strain.</title>
        <authorList>
            <person name="Ganbat D."/>
            <person name="Ganbat S."/>
            <person name="Lee S.-J."/>
        </authorList>
    </citation>
    <scope>NUCLEOTIDE SEQUENCE</scope>
    <source>
        <strain evidence="2">SMD15-11</strain>
    </source>
</reference>